<evidence type="ECO:0000256" key="1">
    <source>
        <dbReference type="ARBA" id="ARBA00004374"/>
    </source>
</evidence>
<evidence type="ECO:0000256" key="5">
    <source>
        <dbReference type="ARBA" id="ARBA00022737"/>
    </source>
</evidence>
<feature type="compositionally biased region" description="Polar residues" evidence="12">
    <location>
        <begin position="434"/>
        <end position="447"/>
    </location>
</feature>
<dbReference type="EMBL" id="CAJGYM010000004">
    <property type="protein sequence ID" value="CAD6186516.1"/>
    <property type="molecule type" value="Genomic_DNA"/>
</dbReference>
<sequence length="496" mass="54646">MSFIQSGYQHHPPISNTDYSKFSPPLKAEHGLPSTSSIGDDHFSNVSPVLGSNSPQDPLAGALLGLSDIITKTLISHPCAVVRRQCQVHQFARSAHITPITLVPVLCNAVAKEGIQTFWKGAIGSSVIWGLSNVTEIVIGDLFGLPRNIVTSGSSEKYWKHVILKACTYFVMTPFYVSSFIETVRSESGLGSDDNRVMDVLVKGVDRLRLFVFSGRDPSRRFSILHLAVPTVGYRTTHYIIQTALYNQFFRMAKRYVNRKPEVERTRFHEYLPQLFAQMTSSVLTDLILFPVETILHRMYIQGTRTLIDNMDTGVSAVSMSVKYSGFFNCLKQVVEREGVRALYAGVGALALEYMLHSGLQQLVRACFDRGSEMLRRATNSQATVLSPPLTSKNSFSGFVSGPLSGPFAQQPMSPITVNRLPLNVSSPPRDPTQFPTFGETVSQLNSPYGPPPPFGTSSRSNVFGSPPNRRDFADDSSKNALPPLILKTDSDPFSG</sequence>
<comment type="caution">
    <text evidence="13">The sequence shown here is derived from an EMBL/GenBank/DDBJ whole genome shotgun (WGS) entry which is preliminary data.</text>
</comment>
<evidence type="ECO:0008006" key="15">
    <source>
        <dbReference type="Google" id="ProtNLM"/>
    </source>
</evidence>
<keyword evidence="8" id="KW-0496">Mitochondrion</keyword>
<keyword evidence="14" id="KW-1185">Reference proteome</keyword>
<keyword evidence="5" id="KW-0677">Repeat</keyword>
<dbReference type="PANTHER" id="PTHR21252">
    <property type="entry name" value="TB1 PROTEIN-RELATED"/>
    <property type="match status" value="1"/>
</dbReference>
<keyword evidence="6" id="KW-1000">Mitochondrion outer membrane</keyword>
<evidence type="ECO:0000256" key="8">
    <source>
        <dbReference type="ARBA" id="ARBA00023128"/>
    </source>
</evidence>
<evidence type="ECO:0000256" key="11">
    <source>
        <dbReference type="RuleBase" id="RU000488"/>
    </source>
</evidence>
<protein>
    <recommendedName>
        <fullName evidence="15">Solute carrier family 25 member 46</fullName>
    </recommendedName>
</protein>
<evidence type="ECO:0000256" key="3">
    <source>
        <dbReference type="ARBA" id="ARBA00022448"/>
    </source>
</evidence>
<evidence type="ECO:0000256" key="2">
    <source>
        <dbReference type="ARBA" id="ARBA00006375"/>
    </source>
</evidence>
<dbReference type="PROSITE" id="PS50920">
    <property type="entry name" value="SOLCAR"/>
    <property type="match status" value="1"/>
</dbReference>
<dbReference type="OrthoDB" id="2403262at2759"/>
<dbReference type="Pfam" id="PF00153">
    <property type="entry name" value="Mito_carr"/>
    <property type="match status" value="1"/>
</dbReference>
<gene>
    <name evidence="13" type="ORF">CAUJ_LOCUS2435</name>
</gene>
<keyword evidence="7" id="KW-1133">Transmembrane helix</keyword>
<feature type="repeat" description="Solcar" evidence="10">
    <location>
        <begin position="269"/>
        <end position="371"/>
    </location>
</feature>
<evidence type="ECO:0000256" key="12">
    <source>
        <dbReference type="SAM" id="MobiDB-lite"/>
    </source>
</evidence>
<dbReference type="GO" id="GO:0005741">
    <property type="term" value="C:mitochondrial outer membrane"/>
    <property type="evidence" value="ECO:0007669"/>
    <property type="project" value="UniProtKB-SubCell"/>
</dbReference>
<dbReference type="Gene3D" id="1.50.40.10">
    <property type="entry name" value="Mitochondrial carrier domain"/>
    <property type="match status" value="1"/>
</dbReference>
<dbReference type="SUPFAM" id="SSF103506">
    <property type="entry name" value="Mitochondrial carrier"/>
    <property type="match status" value="1"/>
</dbReference>
<organism evidence="13 14">
    <name type="scientific">Caenorhabditis auriculariae</name>
    <dbReference type="NCBI Taxonomy" id="2777116"/>
    <lineage>
        <taxon>Eukaryota</taxon>
        <taxon>Metazoa</taxon>
        <taxon>Ecdysozoa</taxon>
        <taxon>Nematoda</taxon>
        <taxon>Chromadorea</taxon>
        <taxon>Rhabditida</taxon>
        <taxon>Rhabditina</taxon>
        <taxon>Rhabditomorpha</taxon>
        <taxon>Rhabditoidea</taxon>
        <taxon>Rhabditidae</taxon>
        <taxon>Peloderinae</taxon>
        <taxon>Caenorhabditis</taxon>
    </lineage>
</organism>
<evidence type="ECO:0000256" key="10">
    <source>
        <dbReference type="PROSITE-ProRule" id="PRU00282"/>
    </source>
</evidence>
<keyword evidence="4 10" id="KW-0812">Transmembrane</keyword>
<dbReference type="InterPro" id="IPR039158">
    <property type="entry name" value="SLC25A46"/>
</dbReference>
<keyword evidence="3 11" id="KW-0813">Transport</keyword>
<feature type="compositionally biased region" description="Basic and acidic residues" evidence="12">
    <location>
        <begin position="469"/>
        <end position="478"/>
    </location>
</feature>
<dbReference type="Proteomes" id="UP000835052">
    <property type="component" value="Unassembled WGS sequence"/>
</dbReference>
<dbReference type="PANTHER" id="PTHR21252:SF2">
    <property type="entry name" value="MITOCHONDRIAL OUTER MEMBRANE PROTEIN SLC25A46"/>
    <property type="match status" value="1"/>
</dbReference>
<proteinExistence type="inferred from homology"/>
<evidence type="ECO:0000313" key="14">
    <source>
        <dbReference type="Proteomes" id="UP000835052"/>
    </source>
</evidence>
<keyword evidence="9 10" id="KW-0472">Membrane</keyword>
<accession>A0A8S1GSI8</accession>
<feature type="region of interest" description="Disordered" evidence="12">
    <location>
        <begin position="1"/>
        <end position="20"/>
    </location>
</feature>
<feature type="region of interest" description="Disordered" evidence="12">
    <location>
        <begin position="425"/>
        <end position="496"/>
    </location>
</feature>
<comment type="similarity">
    <text evidence="2 11">Belongs to the mitochondrial carrier (TC 2.A.29) family.</text>
</comment>
<evidence type="ECO:0000256" key="9">
    <source>
        <dbReference type="ARBA" id="ARBA00023136"/>
    </source>
</evidence>
<evidence type="ECO:0000313" key="13">
    <source>
        <dbReference type="EMBL" id="CAD6186516.1"/>
    </source>
</evidence>
<dbReference type="InterPro" id="IPR023395">
    <property type="entry name" value="MCP_dom_sf"/>
</dbReference>
<dbReference type="GO" id="GO:0090149">
    <property type="term" value="P:mitochondrial membrane fission"/>
    <property type="evidence" value="ECO:0007669"/>
    <property type="project" value="InterPro"/>
</dbReference>
<evidence type="ECO:0000256" key="4">
    <source>
        <dbReference type="ARBA" id="ARBA00022692"/>
    </source>
</evidence>
<evidence type="ECO:0000256" key="6">
    <source>
        <dbReference type="ARBA" id="ARBA00022787"/>
    </source>
</evidence>
<reference evidence="13" key="1">
    <citation type="submission" date="2020-10" db="EMBL/GenBank/DDBJ databases">
        <authorList>
            <person name="Kikuchi T."/>
        </authorList>
    </citation>
    <scope>NUCLEOTIDE SEQUENCE</scope>
    <source>
        <strain evidence="13">NKZ352</strain>
    </source>
</reference>
<evidence type="ECO:0000256" key="7">
    <source>
        <dbReference type="ARBA" id="ARBA00022989"/>
    </source>
</evidence>
<comment type="subcellular location">
    <subcellularLocation>
        <location evidence="1">Mitochondrion outer membrane</location>
        <topology evidence="1">Multi-pass membrane protein</topology>
    </subcellularLocation>
</comment>
<dbReference type="AlphaFoldDB" id="A0A8S1GSI8"/>
<dbReference type="InterPro" id="IPR018108">
    <property type="entry name" value="MCP_transmembrane"/>
</dbReference>
<name>A0A8S1GSI8_9PELO</name>